<gene>
    <name evidence="4" type="ORF">dnm_084560</name>
</gene>
<feature type="coiled-coil region" evidence="1">
    <location>
        <begin position="202"/>
        <end position="264"/>
    </location>
</feature>
<organism evidence="4 5">
    <name type="scientific">Desulfonema magnum</name>
    <dbReference type="NCBI Taxonomy" id="45655"/>
    <lineage>
        <taxon>Bacteria</taxon>
        <taxon>Pseudomonadati</taxon>
        <taxon>Thermodesulfobacteriota</taxon>
        <taxon>Desulfobacteria</taxon>
        <taxon>Desulfobacterales</taxon>
        <taxon>Desulfococcaceae</taxon>
        <taxon>Desulfonema</taxon>
    </lineage>
</organism>
<dbReference type="AlphaFoldDB" id="A0A975BVY9"/>
<keyword evidence="3" id="KW-0812">Transmembrane</keyword>
<keyword evidence="1" id="KW-0175">Coiled coil</keyword>
<keyword evidence="5" id="KW-1185">Reference proteome</keyword>
<evidence type="ECO:0000256" key="1">
    <source>
        <dbReference type="SAM" id="Coils"/>
    </source>
</evidence>
<evidence type="ECO:0000313" key="4">
    <source>
        <dbReference type="EMBL" id="QTA92377.1"/>
    </source>
</evidence>
<feature type="region of interest" description="Disordered" evidence="2">
    <location>
        <begin position="1"/>
        <end position="23"/>
    </location>
</feature>
<feature type="region of interest" description="Disordered" evidence="2">
    <location>
        <begin position="336"/>
        <end position="364"/>
    </location>
</feature>
<feature type="coiled-coil region" evidence="1">
    <location>
        <begin position="290"/>
        <end position="331"/>
    </location>
</feature>
<dbReference type="Proteomes" id="UP000663722">
    <property type="component" value="Chromosome"/>
</dbReference>
<feature type="compositionally biased region" description="Basic and acidic residues" evidence="2">
    <location>
        <begin position="1"/>
        <end position="12"/>
    </location>
</feature>
<sequence>MDIEKKEKEKEQPSSFKFNVDDDERPESLFQARKEHVWRENRRVETLSRRITLIFILIFFLIGITGGFAYLEIEKRFAKIHSSESTEVQKLSQHFESRFSLLSAQYGEFEALLTKKVSSLEEVLATLEDTTTSLKNDLRKTEAGINKIRAFEINKKEWEGIIGKISSIEKMIEPVRKELDGLKSADMTPEIKVIEEKFTEELAKLSETMKNPEEEISTLREKVAAIEETITHPDEAISKLQEELTSLAEAANTQEEEIRKLEERISASSPGKIDKEAMDTAIEEHKDVIYLALQNHKEIYQQKLDSINKNLKNKEDKIKAVQKQLKELEKILKSVPQKNSLPATKPLKPPVGPLPEDIIEQDIR</sequence>
<proteinExistence type="predicted"/>
<dbReference type="KEGG" id="dmm:dnm_084560"/>
<evidence type="ECO:0000313" key="5">
    <source>
        <dbReference type="Proteomes" id="UP000663722"/>
    </source>
</evidence>
<name>A0A975BVY9_9BACT</name>
<dbReference type="EMBL" id="CP061800">
    <property type="protein sequence ID" value="QTA92377.1"/>
    <property type="molecule type" value="Genomic_DNA"/>
</dbReference>
<protein>
    <submittedName>
        <fullName evidence="4">Uncharacterized protein</fullName>
    </submittedName>
</protein>
<dbReference type="RefSeq" id="WP_207679765.1">
    <property type="nucleotide sequence ID" value="NZ_CP061800.1"/>
</dbReference>
<dbReference type="Gene3D" id="1.20.5.340">
    <property type="match status" value="1"/>
</dbReference>
<keyword evidence="3" id="KW-1133">Transmembrane helix</keyword>
<evidence type="ECO:0000256" key="3">
    <source>
        <dbReference type="SAM" id="Phobius"/>
    </source>
</evidence>
<feature type="transmembrane region" description="Helical" evidence="3">
    <location>
        <begin position="51"/>
        <end position="71"/>
    </location>
</feature>
<evidence type="ECO:0000256" key="2">
    <source>
        <dbReference type="SAM" id="MobiDB-lite"/>
    </source>
</evidence>
<keyword evidence="3" id="KW-0472">Membrane</keyword>
<reference evidence="4" key="1">
    <citation type="journal article" date="2021" name="Microb. Physiol.">
        <title>Proteogenomic Insights into the Physiology of Marine, Sulfate-Reducing, Filamentous Desulfonema limicola and Desulfonema magnum.</title>
        <authorList>
            <person name="Schnaars V."/>
            <person name="Wohlbrand L."/>
            <person name="Scheve S."/>
            <person name="Hinrichs C."/>
            <person name="Reinhardt R."/>
            <person name="Rabus R."/>
        </authorList>
    </citation>
    <scope>NUCLEOTIDE SEQUENCE</scope>
    <source>
        <strain evidence="4">4be13</strain>
    </source>
</reference>
<accession>A0A975BVY9</accession>